<organism evidence="7 8">
    <name type="scientific">Phyllotreta striolata</name>
    <name type="common">Striped flea beetle</name>
    <name type="synonym">Crioceris striolata</name>
    <dbReference type="NCBI Taxonomy" id="444603"/>
    <lineage>
        <taxon>Eukaryota</taxon>
        <taxon>Metazoa</taxon>
        <taxon>Ecdysozoa</taxon>
        <taxon>Arthropoda</taxon>
        <taxon>Hexapoda</taxon>
        <taxon>Insecta</taxon>
        <taxon>Pterygota</taxon>
        <taxon>Neoptera</taxon>
        <taxon>Endopterygota</taxon>
        <taxon>Coleoptera</taxon>
        <taxon>Polyphaga</taxon>
        <taxon>Cucujiformia</taxon>
        <taxon>Chrysomeloidea</taxon>
        <taxon>Chrysomelidae</taxon>
        <taxon>Galerucinae</taxon>
        <taxon>Alticini</taxon>
        <taxon>Phyllotreta</taxon>
    </lineage>
</organism>
<evidence type="ECO:0000313" key="8">
    <source>
        <dbReference type="Proteomes" id="UP001153712"/>
    </source>
</evidence>
<keyword evidence="8" id="KW-1185">Reference proteome</keyword>
<sequence>MKPKLKVPEKPVPNPKLLKIKKMQKIYQSNEGEPVWRKTPNDILLYKISLAGVAIGLAMGLYTVIWELSIKKRFFPD</sequence>
<dbReference type="Gene3D" id="4.10.91.10">
    <property type="entry name" value="Cytochrome c oxidase, subunit VIIa"/>
    <property type="match status" value="1"/>
</dbReference>
<evidence type="ECO:0000256" key="4">
    <source>
        <dbReference type="ARBA" id="ARBA00023128"/>
    </source>
</evidence>
<dbReference type="SUPFAM" id="SSF81419">
    <property type="entry name" value="Mitochondrial cytochrome c oxidase subunit VIIa"/>
    <property type="match status" value="1"/>
</dbReference>
<comment type="subcellular location">
    <subcellularLocation>
        <location evidence="1">Mitochondrion inner membrane</location>
    </subcellularLocation>
</comment>
<evidence type="ECO:0000256" key="5">
    <source>
        <dbReference type="ARBA" id="ARBA00023136"/>
    </source>
</evidence>
<keyword evidence="6" id="KW-1133">Transmembrane helix</keyword>
<accession>A0A9N9TEU3</accession>
<evidence type="ECO:0000256" key="3">
    <source>
        <dbReference type="ARBA" id="ARBA00022792"/>
    </source>
</evidence>
<evidence type="ECO:0000256" key="6">
    <source>
        <dbReference type="SAM" id="Phobius"/>
    </source>
</evidence>
<dbReference type="OrthoDB" id="5966508at2759"/>
<dbReference type="InterPro" id="IPR039297">
    <property type="entry name" value="COX7a"/>
</dbReference>
<dbReference type="AlphaFoldDB" id="A0A9N9TEU3"/>
<name>A0A9N9TEU3_PHYSR</name>
<gene>
    <name evidence="7" type="ORF">PHYEVI_LOCUS1346</name>
</gene>
<reference evidence="7" key="1">
    <citation type="submission" date="2022-01" db="EMBL/GenBank/DDBJ databases">
        <authorList>
            <person name="King R."/>
        </authorList>
    </citation>
    <scope>NUCLEOTIDE SEQUENCE</scope>
</reference>
<evidence type="ECO:0000256" key="2">
    <source>
        <dbReference type="ARBA" id="ARBA00009331"/>
    </source>
</evidence>
<protein>
    <submittedName>
        <fullName evidence="7">Uncharacterized protein</fullName>
    </submittedName>
</protein>
<dbReference type="GO" id="GO:0045277">
    <property type="term" value="C:respiratory chain complex IV"/>
    <property type="evidence" value="ECO:0007669"/>
    <property type="project" value="InterPro"/>
</dbReference>
<dbReference type="InterPro" id="IPR036539">
    <property type="entry name" value="Cyt_c_oxidase_su7a_sf"/>
</dbReference>
<proteinExistence type="inferred from homology"/>
<dbReference type="GO" id="GO:0005743">
    <property type="term" value="C:mitochondrial inner membrane"/>
    <property type="evidence" value="ECO:0007669"/>
    <property type="project" value="UniProtKB-SubCell"/>
</dbReference>
<dbReference type="Pfam" id="PF02238">
    <property type="entry name" value="COX7a"/>
    <property type="match status" value="1"/>
</dbReference>
<keyword evidence="6" id="KW-0812">Transmembrane</keyword>
<comment type="similarity">
    <text evidence="2">Belongs to the cytochrome c oxidase VIIa family.</text>
</comment>
<keyword evidence="3" id="KW-0999">Mitochondrion inner membrane</keyword>
<dbReference type="EMBL" id="OU900094">
    <property type="protein sequence ID" value="CAG9854886.1"/>
    <property type="molecule type" value="Genomic_DNA"/>
</dbReference>
<dbReference type="Proteomes" id="UP001153712">
    <property type="component" value="Chromosome 1"/>
</dbReference>
<keyword evidence="4" id="KW-0496">Mitochondrion</keyword>
<feature type="transmembrane region" description="Helical" evidence="6">
    <location>
        <begin position="43"/>
        <end position="65"/>
    </location>
</feature>
<evidence type="ECO:0000256" key="1">
    <source>
        <dbReference type="ARBA" id="ARBA00004273"/>
    </source>
</evidence>
<keyword evidence="5 6" id="KW-0472">Membrane</keyword>
<dbReference type="GO" id="GO:0006123">
    <property type="term" value="P:mitochondrial electron transport, cytochrome c to oxygen"/>
    <property type="evidence" value="ECO:0007669"/>
    <property type="project" value="InterPro"/>
</dbReference>
<evidence type="ECO:0000313" key="7">
    <source>
        <dbReference type="EMBL" id="CAG9854886.1"/>
    </source>
</evidence>